<protein>
    <recommendedName>
        <fullName evidence="7">DNA-directed RNA polymerase subunit beta'</fullName>
        <shortName evidence="7">RNAP subunit beta'</shortName>
        <ecNumber evidence="7">2.7.7.6</ecNumber>
    </recommendedName>
    <alternativeName>
        <fullName evidence="7">RNA polymerase subunit beta'</fullName>
    </alternativeName>
    <alternativeName>
        <fullName evidence="7">Transcriptase subunit beta'</fullName>
    </alternativeName>
</protein>
<dbReference type="SUPFAM" id="SSF64484">
    <property type="entry name" value="beta and beta-prime subunits of DNA dependent RNA-polymerase"/>
    <property type="match status" value="1"/>
</dbReference>
<dbReference type="Pfam" id="PF04983">
    <property type="entry name" value="RNA_pol_Rpb1_3"/>
    <property type="match status" value="1"/>
</dbReference>
<feature type="binding site" evidence="7">
    <location>
        <position position="477"/>
    </location>
    <ligand>
        <name>Mg(2+)</name>
        <dbReference type="ChEBI" id="CHEBI:18420"/>
    </ligand>
</feature>
<dbReference type="InterPro" id="IPR007081">
    <property type="entry name" value="RNA_pol_Rpb1_5"/>
</dbReference>
<dbReference type="Gene3D" id="1.10.40.90">
    <property type="match status" value="1"/>
</dbReference>
<evidence type="ECO:0000313" key="10">
    <source>
        <dbReference type="EMBL" id="RIV36457.1"/>
    </source>
</evidence>
<feature type="binding site" evidence="7">
    <location>
        <position position="481"/>
    </location>
    <ligand>
        <name>Mg(2+)</name>
        <dbReference type="ChEBI" id="CHEBI:18420"/>
    </ligand>
</feature>
<dbReference type="InterPro" id="IPR000722">
    <property type="entry name" value="RNA_pol_asu"/>
</dbReference>
<dbReference type="Pfam" id="PF05000">
    <property type="entry name" value="RNA_pol_Rpb1_4"/>
    <property type="match status" value="1"/>
</dbReference>
<keyword evidence="5 7" id="KW-0804">Transcription</keyword>
<dbReference type="EMBL" id="QXFH01000063">
    <property type="protein sequence ID" value="RIV36457.1"/>
    <property type="molecule type" value="Genomic_DNA"/>
</dbReference>
<evidence type="ECO:0000259" key="9">
    <source>
        <dbReference type="SMART" id="SM00663"/>
    </source>
</evidence>
<reference evidence="10 11" key="1">
    <citation type="submission" date="2018-08" db="EMBL/GenBank/DDBJ databases">
        <title>Proposal of Muricauda 72 sp.nov. and Muricauda NH166 sp.nov., isolated from seawater.</title>
        <authorList>
            <person name="Cheng H."/>
            <person name="Wu Y.-H."/>
            <person name="Guo L.-L."/>
            <person name="Xu X.-W."/>
        </authorList>
    </citation>
    <scope>NUCLEOTIDE SEQUENCE [LARGE SCALE GENOMIC DNA]</scope>
    <source>
        <strain evidence="10 11">KCTC 22173</strain>
    </source>
</reference>
<dbReference type="NCBIfam" id="TIGR02386">
    <property type="entry name" value="rpoC_TIGR"/>
    <property type="match status" value="1"/>
</dbReference>
<dbReference type="PANTHER" id="PTHR19376:SF54">
    <property type="entry name" value="DNA-DIRECTED RNA POLYMERASE SUBUNIT BETA"/>
    <property type="match status" value="1"/>
</dbReference>
<dbReference type="HAMAP" id="MF_01322">
    <property type="entry name" value="RNApol_bact_RpoC"/>
    <property type="match status" value="1"/>
</dbReference>
<keyword evidence="4 7" id="KW-0479">Metal-binding</keyword>
<dbReference type="InterPro" id="IPR006592">
    <property type="entry name" value="RNA_pol_N"/>
</dbReference>
<evidence type="ECO:0000256" key="5">
    <source>
        <dbReference type="ARBA" id="ARBA00023163"/>
    </source>
</evidence>
<comment type="function">
    <text evidence="7 8">DNA-dependent RNA polymerase catalyzes the transcription of DNA into RNA using the four ribonucleoside triphosphates as substrates.</text>
</comment>
<dbReference type="InterPro" id="IPR044893">
    <property type="entry name" value="RNA_pol_Rpb1_clamp_domain"/>
</dbReference>
<dbReference type="CDD" id="cd02655">
    <property type="entry name" value="RNAP_beta'_C"/>
    <property type="match status" value="1"/>
</dbReference>
<keyword evidence="3 7" id="KW-0548">Nucleotidyltransferase</keyword>
<sequence>MARIKDNNAQKRFNKISIGLASPESILAESRGEVLKPETINYRTHKPERDGLFCERIFGPVKDYECACGKYKRIRYRGIVCDRCGVEVTEKKVRRDRVGHINLVVPVAHIWYFRSLPNKIGYLLGLPSKKLDMIIYYERYVVIQPGIAKGPEGEEINKMDFLTEEEYLNILESIPTENQYLEDNDPNKFIAKMGAECLIDILSRIDLEQLSYELRHKANTETSKQRKTEALKRLQVVEALRESQNNRENNPEWMIMKVIPVIPPELRPLVPLDGGRFATSDLNDLYRRVIIRNNRLKRLMEIKAPEVILRNEKRMLQEAVDSLFDNTRKASAVKTESNRPLKSLSDSLKGKQGRFRQNLLGKRVDYSARSVIVVGPELNLYECGLPKDMAAELYKPFIIRKLIERGIVKTVKSAKKIIDKKEPVVWDILENVLKGHPVLLNRAPTLHRLGIQAFQPKLIEGKAIRLHPLACTAFNADFDGDQMAVHLPLGPEAILEAQLLMLASQNILNPANGSPITVPSQDMVLGLYYMTKHKKSTKEEPVLGEGLTFYSSEEVEIAFNEKKVSLNAGIKVRAKDFNEEGELVYQIIETTVGRVLFNTEVPEQAGFINQVLNKKALRNIIGDILAVTDVPTTAAFLDKIKAMGYDFAFKGGLSFSLGDIIIPAEKQDMIGEANEQVDGIMMNYNMGLITNNERYNQVIDVWTSTNAMLTELAMKRIREDKQGFNSVYMMLDSGARGSKEQIRQLTGMRGLMAKPKKSTAGGGEIIENPILSNFKEGLSILEYFISTHGARKGLADTALKTADAGYLTRRLVDVSQDVIVNSEDCETLRGIEVEPLKKNEEIVETLGERILGRVSLHDVYNPLTEELVLKAGQEINEADVKRVEAAPIEKVEVRSPLTCEAPQGICAKCYGRNLATNKMVQRGEAVGVVAAQSIGEPGTQLTLRTFHVGGIAGNISEDNKLESKFDGVAEIEDLRLVAGENSEGGKTNIVISRTSEVKIVDPKTGITLSTNNIPYGSQLFIKNGEKITKGTVICEWDPYNGVIVSEFAGQIAYENIEQGVTYQVEIDEQTGFQEKVISESRNKKLIPTLLIKDGKGETLRSYNLPVGSHLMIDDGDKVKEGKILVKIPRKSAKAGDITGGLPRVTELFEARNPSNPAVVSEIDGVVSFGKIKRGNREIIIESKTGDIKKYLVKLSNQILVQENDYVRAGMPLSDGSITPEDILSIKGPSAVQQYLVNEVQEVYRLQGVKINDKHFEVVVRQMMRKVKIQDPGDTIFLENQLAHKDDFINENDEIFGKKVVEDAGDSERLKPGQILTIRELRDENSILRREDKTLVTARDAVAATATPILQGITRASLQTKSFISAASFQETTKVLNEAAVSGKIDTLEGLKENVIVGHKIPAGTGMRDYDSIIVGSKEEYDEIMARKEEFKF</sequence>
<comment type="catalytic activity">
    <reaction evidence="6 7 8">
        <text>RNA(n) + a ribonucleoside 5'-triphosphate = RNA(n+1) + diphosphate</text>
        <dbReference type="Rhea" id="RHEA:21248"/>
        <dbReference type="Rhea" id="RHEA-COMP:14527"/>
        <dbReference type="Rhea" id="RHEA-COMP:17342"/>
        <dbReference type="ChEBI" id="CHEBI:33019"/>
        <dbReference type="ChEBI" id="CHEBI:61557"/>
        <dbReference type="ChEBI" id="CHEBI:140395"/>
        <dbReference type="EC" id="2.7.7.6"/>
    </reaction>
</comment>
<feature type="binding site" evidence="7">
    <location>
        <position position="66"/>
    </location>
    <ligand>
        <name>Zn(2+)</name>
        <dbReference type="ChEBI" id="CHEBI:29105"/>
        <label>1</label>
    </ligand>
</feature>
<feature type="binding site" evidence="7">
    <location>
        <position position="68"/>
    </location>
    <ligand>
        <name>Zn(2+)</name>
        <dbReference type="ChEBI" id="CHEBI:29105"/>
        <label>1</label>
    </ligand>
</feature>
<evidence type="ECO:0000256" key="2">
    <source>
        <dbReference type="ARBA" id="ARBA00022679"/>
    </source>
</evidence>
<dbReference type="GO" id="GO:0000287">
    <property type="term" value="F:magnesium ion binding"/>
    <property type="evidence" value="ECO:0007669"/>
    <property type="project" value="UniProtKB-UniRule"/>
</dbReference>
<feature type="binding site" evidence="7">
    <location>
        <position position="479"/>
    </location>
    <ligand>
        <name>Mg(2+)</name>
        <dbReference type="ChEBI" id="CHEBI:18420"/>
    </ligand>
</feature>
<feature type="binding site" evidence="7">
    <location>
        <position position="899"/>
    </location>
    <ligand>
        <name>Zn(2+)</name>
        <dbReference type="ChEBI" id="CHEBI:29105"/>
        <label>2</label>
    </ligand>
</feature>
<feature type="binding site" evidence="7">
    <location>
        <position position="825"/>
    </location>
    <ligand>
        <name>Zn(2+)</name>
        <dbReference type="ChEBI" id="CHEBI:29105"/>
        <label>2</label>
    </ligand>
</feature>
<feature type="binding site" evidence="7">
    <location>
        <position position="906"/>
    </location>
    <ligand>
        <name>Zn(2+)</name>
        <dbReference type="ChEBI" id="CHEBI:29105"/>
        <label>2</label>
    </ligand>
</feature>
<evidence type="ECO:0000256" key="1">
    <source>
        <dbReference type="ARBA" id="ARBA00022478"/>
    </source>
</evidence>
<dbReference type="CDD" id="cd01609">
    <property type="entry name" value="RNAP_beta'_N"/>
    <property type="match status" value="1"/>
</dbReference>
<dbReference type="Gene3D" id="1.10.1790.20">
    <property type="match status" value="1"/>
</dbReference>
<dbReference type="OrthoDB" id="9815296at2"/>
<evidence type="ECO:0000256" key="4">
    <source>
        <dbReference type="ARBA" id="ARBA00022723"/>
    </source>
</evidence>
<feature type="binding site" evidence="7">
    <location>
        <position position="84"/>
    </location>
    <ligand>
        <name>Zn(2+)</name>
        <dbReference type="ChEBI" id="CHEBI:29105"/>
        <label>1</label>
    </ligand>
</feature>
<dbReference type="Pfam" id="PF00623">
    <property type="entry name" value="RNA_pol_Rpb1_2"/>
    <property type="match status" value="1"/>
</dbReference>
<dbReference type="Gene3D" id="1.10.150.390">
    <property type="match status" value="1"/>
</dbReference>
<name>A0A3A1NAH1_9FLAO</name>
<dbReference type="GO" id="GO:0008270">
    <property type="term" value="F:zinc ion binding"/>
    <property type="evidence" value="ECO:0007669"/>
    <property type="project" value="UniProtKB-UniRule"/>
</dbReference>
<comment type="cofactor">
    <cofactor evidence="7">
        <name>Mg(2+)</name>
        <dbReference type="ChEBI" id="CHEBI:18420"/>
    </cofactor>
    <text evidence="7">Binds 1 Mg(2+) ion per subunit.</text>
</comment>
<dbReference type="SMART" id="SM00663">
    <property type="entry name" value="RPOLA_N"/>
    <property type="match status" value="1"/>
</dbReference>
<dbReference type="InterPro" id="IPR042102">
    <property type="entry name" value="RNA_pol_Rpb1_3_sf"/>
</dbReference>
<dbReference type="Gene3D" id="1.10.132.30">
    <property type="match status" value="1"/>
</dbReference>
<dbReference type="InterPro" id="IPR007080">
    <property type="entry name" value="RNA_pol_Rpb1_1"/>
</dbReference>
<comment type="similarity">
    <text evidence="7 8">Belongs to the RNA polymerase beta' chain family.</text>
</comment>
<dbReference type="Gene3D" id="1.10.274.100">
    <property type="entry name" value="RNA polymerase Rpb1, domain 3"/>
    <property type="match status" value="1"/>
</dbReference>
<dbReference type="GO" id="GO:0003899">
    <property type="term" value="F:DNA-directed RNA polymerase activity"/>
    <property type="evidence" value="ECO:0007669"/>
    <property type="project" value="UniProtKB-UniRule"/>
</dbReference>
<dbReference type="Pfam" id="PF04997">
    <property type="entry name" value="RNA_pol_Rpb1_1"/>
    <property type="match status" value="1"/>
</dbReference>
<evidence type="ECO:0000256" key="6">
    <source>
        <dbReference type="ARBA" id="ARBA00048552"/>
    </source>
</evidence>
<dbReference type="InterPro" id="IPR007066">
    <property type="entry name" value="RNA_pol_Rpb1_3"/>
</dbReference>
<gene>
    <name evidence="7 10" type="primary">rpoC</name>
    <name evidence="10" type="ORF">D2V08_01815</name>
</gene>
<dbReference type="EC" id="2.7.7.6" evidence="7"/>
<keyword evidence="1 7" id="KW-0240">DNA-directed RNA polymerase</keyword>
<organism evidence="10 11">
    <name type="scientific">Flagellimonas lutimaris</name>
    <dbReference type="NCBI Taxonomy" id="475082"/>
    <lineage>
        <taxon>Bacteria</taxon>
        <taxon>Pseudomonadati</taxon>
        <taxon>Bacteroidota</taxon>
        <taxon>Flavobacteriia</taxon>
        <taxon>Flavobacteriales</taxon>
        <taxon>Flavobacteriaceae</taxon>
        <taxon>Flagellimonas</taxon>
    </lineage>
</organism>
<proteinExistence type="inferred from homology"/>
<dbReference type="InterPro" id="IPR045867">
    <property type="entry name" value="DNA-dir_RpoC_beta_prime"/>
</dbReference>
<comment type="cofactor">
    <cofactor evidence="7">
        <name>Zn(2+)</name>
        <dbReference type="ChEBI" id="CHEBI:29105"/>
    </cofactor>
    <text evidence="7">Binds 2 Zn(2+) ions per subunit.</text>
</comment>
<keyword evidence="7" id="KW-0862">Zinc</keyword>
<feature type="binding site" evidence="7">
    <location>
        <position position="81"/>
    </location>
    <ligand>
        <name>Zn(2+)</name>
        <dbReference type="ChEBI" id="CHEBI:29105"/>
        <label>1</label>
    </ligand>
</feature>
<evidence type="ECO:0000256" key="3">
    <source>
        <dbReference type="ARBA" id="ARBA00022695"/>
    </source>
</evidence>
<keyword evidence="11" id="KW-1185">Reference proteome</keyword>
<dbReference type="InterPro" id="IPR038120">
    <property type="entry name" value="Rpb1_funnel_sf"/>
</dbReference>
<keyword evidence="2 7" id="KW-0808">Transferase</keyword>
<dbReference type="InterPro" id="IPR012754">
    <property type="entry name" value="DNA-dir_RpoC_beta_prime_bact"/>
</dbReference>
<dbReference type="Proteomes" id="UP000266067">
    <property type="component" value="Unassembled WGS sequence"/>
</dbReference>
<dbReference type="InterPro" id="IPR007083">
    <property type="entry name" value="RNA_pol_Rpb1_4"/>
</dbReference>
<dbReference type="RefSeq" id="WP_119606413.1">
    <property type="nucleotide sequence ID" value="NZ_QXFH01000063.1"/>
</dbReference>
<feature type="domain" description="RNA polymerase N-terminal" evidence="9">
    <location>
        <begin position="252"/>
        <end position="531"/>
    </location>
</feature>
<evidence type="ECO:0000256" key="8">
    <source>
        <dbReference type="RuleBase" id="RU004279"/>
    </source>
</evidence>
<comment type="subunit">
    <text evidence="7">The RNAP catalytic core consists of 2 alpha, 1 beta, 1 beta' and 1 omega subunit. When a sigma factor is associated with the core the holoenzyme is formed, which can initiate transcription.</text>
</comment>
<dbReference type="GO" id="GO:0000428">
    <property type="term" value="C:DNA-directed RNA polymerase complex"/>
    <property type="evidence" value="ECO:0007669"/>
    <property type="project" value="UniProtKB-KW"/>
</dbReference>
<keyword evidence="7" id="KW-0460">Magnesium</keyword>
<evidence type="ECO:0000256" key="7">
    <source>
        <dbReference type="HAMAP-Rule" id="MF_01322"/>
    </source>
</evidence>
<dbReference type="PANTHER" id="PTHR19376">
    <property type="entry name" value="DNA-DIRECTED RNA POLYMERASE"/>
    <property type="match status" value="1"/>
</dbReference>
<dbReference type="Gene3D" id="4.10.860.120">
    <property type="entry name" value="RNA polymerase II, clamp domain"/>
    <property type="match status" value="1"/>
</dbReference>
<dbReference type="GO" id="GO:0006351">
    <property type="term" value="P:DNA-templated transcription"/>
    <property type="evidence" value="ECO:0007669"/>
    <property type="project" value="UniProtKB-UniRule"/>
</dbReference>
<accession>A0A3A1NAH1</accession>
<dbReference type="GO" id="GO:0003677">
    <property type="term" value="F:DNA binding"/>
    <property type="evidence" value="ECO:0007669"/>
    <property type="project" value="UniProtKB-UniRule"/>
</dbReference>
<comment type="caution">
    <text evidence="10">The sequence shown here is derived from an EMBL/GenBank/DDBJ whole genome shotgun (WGS) entry which is preliminary data.</text>
</comment>
<feature type="binding site" evidence="7">
    <location>
        <position position="909"/>
    </location>
    <ligand>
        <name>Zn(2+)</name>
        <dbReference type="ChEBI" id="CHEBI:29105"/>
        <label>2</label>
    </ligand>
</feature>
<dbReference type="Gene3D" id="2.40.50.100">
    <property type="match status" value="3"/>
</dbReference>
<evidence type="ECO:0000313" key="11">
    <source>
        <dbReference type="Proteomes" id="UP000266067"/>
    </source>
</evidence>
<dbReference type="Pfam" id="PF04998">
    <property type="entry name" value="RNA_pol_Rpb1_5"/>
    <property type="match status" value="1"/>
</dbReference>
<dbReference type="Gene3D" id="2.40.40.20">
    <property type="match status" value="1"/>
</dbReference>